<dbReference type="Proteomes" id="UP001161497">
    <property type="component" value="Chromosome"/>
</dbReference>
<dbReference type="EMBL" id="OX458932">
    <property type="protein sequence ID" value="CAI9085593.1"/>
    <property type="molecule type" value="Genomic_DNA"/>
</dbReference>
<organism evidence="2 3">
    <name type="scientific">Candidatus Methylacidiphilum fumarolicum</name>
    <dbReference type="NCBI Taxonomy" id="591154"/>
    <lineage>
        <taxon>Bacteria</taxon>
        <taxon>Pseudomonadati</taxon>
        <taxon>Verrucomicrobiota</taxon>
        <taxon>Methylacidiphilae</taxon>
        <taxon>Methylacidiphilales</taxon>
        <taxon>Methylacidiphilaceae</taxon>
        <taxon>Methylacidiphilum (ex Ratnadevi et al. 2023)</taxon>
    </lineage>
</organism>
<feature type="compositionally biased region" description="Polar residues" evidence="1">
    <location>
        <begin position="80"/>
        <end position="106"/>
    </location>
</feature>
<dbReference type="RefSeq" id="WP_009058707.1">
    <property type="nucleotide sequence ID" value="NZ_JAHXRZ010000008.1"/>
</dbReference>
<feature type="region of interest" description="Disordered" evidence="1">
    <location>
        <begin position="79"/>
        <end position="106"/>
    </location>
</feature>
<proteinExistence type="predicted"/>
<reference evidence="2" key="1">
    <citation type="submission" date="2023-03" db="EMBL/GenBank/DDBJ databases">
        <authorList>
            <person name="Cremers G."/>
            <person name="Picone N."/>
        </authorList>
    </citation>
    <scope>NUCLEOTIDE SEQUENCE</scope>
    <source>
        <strain evidence="2">Sample_alias</strain>
    </source>
</reference>
<evidence type="ECO:0000256" key="1">
    <source>
        <dbReference type="SAM" id="MobiDB-lite"/>
    </source>
</evidence>
<sequence>MERATLGGYSSNSGRDYLCLHLDQMCFGVFKAFKPFNTNRCQWPAEAANVTLCRPVLLRVQRNAGVAEGASQVRRGKAQLSRSDTPNSLMKETMQSGRQQKGPTEATQKWLNAQPERRWNLRPSGRGGCQEELYTIEESFIVSEFDFFY</sequence>
<evidence type="ECO:0000313" key="2">
    <source>
        <dbReference type="EMBL" id="CAI9085593.1"/>
    </source>
</evidence>
<keyword evidence="3" id="KW-1185">Reference proteome</keyword>
<evidence type="ECO:0000313" key="3">
    <source>
        <dbReference type="Proteomes" id="UP001161497"/>
    </source>
</evidence>
<gene>
    <name evidence="2" type="ORF">MFUM_1237</name>
</gene>
<accession>A0ABM9ID26</accession>
<name>A0ABM9ID26_9BACT</name>
<protein>
    <submittedName>
        <fullName evidence="2">Uncharacterized protein</fullName>
    </submittedName>
</protein>